<evidence type="ECO:0000256" key="1">
    <source>
        <dbReference type="SAM" id="Phobius"/>
    </source>
</evidence>
<evidence type="ECO:0000313" key="2">
    <source>
        <dbReference type="EMBL" id="MPM74003.1"/>
    </source>
</evidence>
<accession>A0A645CAP5</accession>
<dbReference type="AlphaFoldDB" id="A0A645CAP5"/>
<keyword evidence="1" id="KW-1133">Transmembrane helix</keyword>
<reference evidence="2" key="1">
    <citation type="submission" date="2019-08" db="EMBL/GenBank/DDBJ databases">
        <authorList>
            <person name="Kucharzyk K."/>
            <person name="Murdoch R.W."/>
            <person name="Higgins S."/>
            <person name="Loffler F."/>
        </authorList>
    </citation>
    <scope>NUCLEOTIDE SEQUENCE</scope>
</reference>
<dbReference type="GO" id="GO:0016020">
    <property type="term" value="C:membrane"/>
    <property type="evidence" value="ECO:0007669"/>
    <property type="project" value="InterPro"/>
</dbReference>
<feature type="transmembrane region" description="Helical" evidence="1">
    <location>
        <begin position="195"/>
        <end position="218"/>
    </location>
</feature>
<organism evidence="2">
    <name type="scientific">bioreactor metagenome</name>
    <dbReference type="NCBI Taxonomy" id="1076179"/>
    <lineage>
        <taxon>unclassified sequences</taxon>
        <taxon>metagenomes</taxon>
        <taxon>ecological metagenomes</taxon>
    </lineage>
</organism>
<sequence>MGQHALRVQALGLGAGLAYLLSRLQRNHAERGVGMLAFADHVQITHLEDLQAQQAFGKQHRVQREQGQGMQTLRIGHGARLSSHEWVSCSLFSELGHMLFEIVLFLLDVVVGLITGACLLRMYMQAQRVPFGNPVGQLVFALSDWIVMPLRKIVPAKGRWDKSSLIAALLLQLAQVLLIWLLLGGKGSVLALPWLAFCGLVKVILSGMMGILLIYAILSWVQPYSPIYGVLQRLAEPLVAPIRKVVPLIGNVDFSALIALIGLQVLLMVLNYVQAGGLSMIAGVR</sequence>
<feature type="transmembrane region" description="Helical" evidence="1">
    <location>
        <begin position="254"/>
        <end position="273"/>
    </location>
</feature>
<comment type="caution">
    <text evidence="2">The sequence shown here is derived from an EMBL/GenBank/DDBJ whole genome shotgun (WGS) entry which is preliminary data.</text>
</comment>
<protein>
    <recommendedName>
        <fullName evidence="3">YggT family protein</fullName>
    </recommendedName>
</protein>
<dbReference type="Pfam" id="PF02325">
    <property type="entry name" value="CCB3_YggT"/>
    <property type="match status" value="2"/>
</dbReference>
<dbReference type="InterPro" id="IPR003425">
    <property type="entry name" value="CCB3/YggT"/>
</dbReference>
<dbReference type="EMBL" id="VSSQ01025695">
    <property type="protein sequence ID" value="MPM74003.1"/>
    <property type="molecule type" value="Genomic_DNA"/>
</dbReference>
<name>A0A645CAP5_9ZZZZ</name>
<gene>
    <name evidence="2" type="ORF">SDC9_120988</name>
</gene>
<feature type="transmembrane region" description="Helical" evidence="1">
    <location>
        <begin position="165"/>
        <end position="183"/>
    </location>
</feature>
<evidence type="ECO:0008006" key="3">
    <source>
        <dbReference type="Google" id="ProtNLM"/>
    </source>
</evidence>
<feature type="transmembrane region" description="Helical" evidence="1">
    <location>
        <begin position="102"/>
        <end position="124"/>
    </location>
</feature>
<keyword evidence="1" id="KW-0472">Membrane</keyword>
<keyword evidence="1" id="KW-0812">Transmembrane</keyword>
<proteinExistence type="predicted"/>